<dbReference type="SMART" id="SM00347">
    <property type="entry name" value="HTH_MARR"/>
    <property type="match status" value="1"/>
</dbReference>
<dbReference type="Proteomes" id="UP000240009">
    <property type="component" value="Unassembled WGS sequence"/>
</dbReference>
<gene>
    <name evidence="2" type="ORF">C5Y96_20765</name>
</gene>
<dbReference type="Gene3D" id="1.10.10.10">
    <property type="entry name" value="Winged helix-like DNA-binding domain superfamily/Winged helix DNA-binding domain"/>
    <property type="match status" value="1"/>
</dbReference>
<name>A0A2S8F171_9BACT</name>
<dbReference type="InterPro" id="IPR036390">
    <property type="entry name" value="WH_DNA-bd_sf"/>
</dbReference>
<dbReference type="AlphaFoldDB" id="A0A2S8F171"/>
<dbReference type="CDD" id="cd00090">
    <property type="entry name" value="HTH_ARSR"/>
    <property type="match status" value="1"/>
</dbReference>
<dbReference type="InterPro" id="IPR000835">
    <property type="entry name" value="HTH_MarR-typ"/>
</dbReference>
<dbReference type="RefSeq" id="WP_105357382.1">
    <property type="nucleotide sequence ID" value="NZ_PUIA01000069.1"/>
</dbReference>
<feature type="domain" description="HTH marR-type" evidence="1">
    <location>
        <begin position="8"/>
        <end position="111"/>
    </location>
</feature>
<dbReference type="InterPro" id="IPR036388">
    <property type="entry name" value="WH-like_DNA-bd_sf"/>
</dbReference>
<accession>A0A2S8F171</accession>
<dbReference type="Pfam" id="PF12802">
    <property type="entry name" value="MarR_2"/>
    <property type="match status" value="1"/>
</dbReference>
<evidence type="ECO:0000259" key="1">
    <source>
        <dbReference type="SMART" id="SM00347"/>
    </source>
</evidence>
<organism evidence="2 3">
    <name type="scientific">Blastopirellula marina</name>
    <dbReference type="NCBI Taxonomy" id="124"/>
    <lineage>
        <taxon>Bacteria</taxon>
        <taxon>Pseudomonadati</taxon>
        <taxon>Planctomycetota</taxon>
        <taxon>Planctomycetia</taxon>
        <taxon>Pirellulales</taxon>
        <taxon>Pirellulaceae</taxon>
        <taxon>Blastopirellula</taxon>
    </lineage>
</organism>
<dbReference type="SUPFAM" id="SSF46785">
    <property type="entry name" value="Winged helix' DNA-binding domain"/>
    <property type="match status" value="1"/>
</dbReference>
<proteinExistence type="predicted"/>
<evidence type="ECO:0000313" key="2">
    <source>
        <dbReference type="EMBL" id="PQO25890.1"/>
    </source>
</evidence>
<protein>
    <submittedName>
        <fullName evidence="2">Transcriptional regulator</fullName>
    </submittedName>
</protein>
<dbReference type="EMBL" id="PUIA01000069">
    <property type="protein sequence ID" value="PQO25890.1"/>
    <property type="molecule type" value="Genomic_DNA"/>
</dbReference>
<sequence>MSTNSAQNDTRWANEVFPTDLVVLDLLRRTPSLTTAEMAVAMEVTATAVRQRLNRLMGQGYVERISSKAGRGRPTHKYRLTTKGERKTGANYADLALALWDEIRSIEDPEVKQGLISRIAKRLVEMYASQIHGEDAHERIHDLMALFIGRQIPLEYEEDTEGKPVLNVLACPYPDLAEQDRAVCALEKAMFAELVGQNMKLSHCRLDGEGCCTYELTQIGPETESV</sequence>
<dbReference type="InterPro" id="IPR011991">
    <property type="entry name" value="ArsR-like_HTH"/>
</dbReference>
<evidence type="ECO:0000313" key="3">
    <source>
        <dbReference type="Proteomes" id="UP000240009"/>
    </source>
</evidence>
<dbReference type="GO" id="GO:0003700">
    <property type="term" value="F:DNA-binding transcription factor activity"/>
    <property type="evidence" value="ECO:0007669"/>
    <property type="project" value="InterPro"/>
</dbReference>
<dbReference type="OrthoDB" id="259423at2"/>
<comment type="caution">
    <text evidence="2">The sequence shown here is derived from an EMBL/GenBank/DDBJ whole genome shotgun (WGS) entry which is preliminary data.</text>
</comment>
<reference evidence="2 3" key="1">
    <citation type="submission" date="2018-02" db="EMBL/GenBank/DDBJ databases">
        <title>Comparative genomes isolates from brazilian mangrove.</title>
        <authorList>
            <person name="Araujo J.E."/>
            <person name="Taketani R.G."/>
            <person name="Silva M.C.P."/>
            <person name="Loureco M.V."/>
            <person name="Andreote F.D."/>
        </authorList>
    </citation>
    <scope>NUCLEOTIDE SEQUENCE [LARGE SCALE GENOMIC DNA]</scope>
    <source>
        <strain evidence="2 3">HEX-2 MGV</strain>
    </source>
</reference>